<comment type="caution">
    <text evidence="2">The sequence shown here is derived from an EMBL/GenBank/DDBJ whole genome shotgun (WGS) entry which is preliminary data.</text>
</comment>
<evidence type="ECO:0000313" key="2">
    <source>
        <dbReference type="EMBL" id="MDQ0200907.1"/>
    </source>
</evidence>
<dbReference type="RefSeq" id="WP_307411507.1">
    <property type="nucleotide sequence ID" value="NZ_JAUSTW010000007.1"/>
</dbReference>
<accession>A0ABT9Y178</accession>
<keyword evidence="3" id="KW-1185">Reference proteome</keyword>
<gene>
    <name evidence="2" type="ORF">J2S10_004109</name>
</gene>
<evidence type="ECO:0000313" key="3">
    <source>
        <dbReference type="Proteomes" id="UP001224122"/>
    </source>
</evidence>
<sequence>MLKLIFDLAHYVDWSGRRETPAGKAGQGRPRRRVMRRGGSLTARGKRVPGAEINRQV</sequence>
<dbReference type="Proteomes" id="UP001224122">
    <property type="component" value="Unassembled WGS sequence"/>
</dbReference>
<organism evidence="2 3">
    <name type="scientific">Neobacillus ginsengisoli</name>
    <dbReference type="NCBI Taxonomy" id="904295"/>
    <lineage>
        <taxon>Bacteria</taxon>
        <taxon>Bacillati</taxon>
        <taxon>Bacillota</taxon>
        <taxon>Bacilli</taxon>
        <taxon>Bacillales</taxon>
        <taxon>Bacillaceae</taxon>
        <taxon>Neobacillus</taxon>
    </lineage>
</organism>
<proteinExistence type="predicted"/>
<dbReference type="EMBL" id="JAUSTW010000007">
    <property type="protein sequence ID" value="MDQ0200907.1"/>
    <property type="molecule type" value="Genomic_DNA"/>
</dbReference>
<reference evidence="2 3" key="1">
    <citation type="submission" date="2023-07" db="EMBL/GenBank/DDBJ databases">
        <title>Genomic Encyclopedia of Type Strains, Phase IV (KMG-IV): sequencing the most valuable type-strain genomes for metagenomic binning, comparative biology and taxonomic classification.</title>
        <authorList>
            <person name="Goeker M."/>
        </authorList>
    </citation>
    <scope>NUCLEOTIDE SEQUENCE [LARGE SCALE GENOMIC DNA]</scope>
    <source>
        <strain evidence="2 3">DSM 27594</strain>
    </source>
</reference>
<feature type="region of interest" description="Disordered" evidence="1">
    <location>
        <begin position="17"/>
        <end position="57"/>
    </location>
</feature>
<evidence type="ECO:0000256" key="1">
    <source>
        <dbReference type="SAM" id="MobiDB-lite"/>
    </source>
</evidence>
<name>A0ABT9Y178_9BACI</name>
<protein>
    <submittedName>
        <fullName evidence="2">Uncharacterized protein</fullName>
    </submittedName>
</protein>